<feature type="compositionally biased region" description="Basic and acidic residues" evidence="1">
    <location>
        <begin position="20"/>
        <end position="43"/>
    </location>
</feature>
<dbReference type="AlphaFoldDB" id="A0ABD5T175"/>
<comment type="caution">
    <text evidence="2">The sequence shown here is derived from an EMBL/GenBank/DDBJ whole genome shotgun (WGS) entry which is preliminary data.</text>
</comment>
<dbReference type="EMBL" id="JBHSWV010000698">
    <property type="protein sequence ID" value="MFC6769203.1"/>
    <property type="molecule type" value="Genomic_DNA"/>
</dbReference>
<organism evidence="2 3">
    <name type="scientific">Natrinema soli</name>
    <dbReference type="NCBI Taxonomy" id="1930624"/>
    <lineage>
        <taxon>Archaea</taxon>
        <taxon>Methanobacteriati</taxon>
        <taxon>Methanobacteriota</taxon>
        <taxon>Stenosarchaea group</taxon>
        <taxon>Halobacteria</taxon>
        <taxon>Halobacteriales</taxon>
        <taxon>Natrialbaceae</taxon>
        <taxon>Natrinema</taxon>
    </lineage>
</organism>
<reference evidence="2 3" key="1">
    <citation type="journal article" date="2019" name="Int. J. Syst. Evol. Microbiol.">
        <title>The Global Catalogue of Microorganisms (GCM) 10K type strain sequencing project: providing services to taxonomists for standard genome sequencing and annotation.</title>
        <authorList>
            <consortium name="The Broad Institute Genomics Platform"/>
            <consortium name="The Broad Institute Genome Sequencing Center for Infectious Disease"/>
            <person name="Wu L."/>
            <person name="Ma J."/>
        </authorList>
    </citation>
    <scope>NUCLEOTIDE SEQUENCE [LARGE SCALE GENOMIC DNA]</scope>
    <source>
        <strain evidence="2 3">LMG 29247</strain>
    </source>
</reference>
<evidence type="ECO:0000313" key="3">
    <source>
        <dbReference type="Proteomes" id="UP001596383"/>
    </source>
</evidence>
<feature type="compositionally biased region" description="Basic residues" evidence="1">
    <location>
        <begin position="7"/>
        <end position="19"/>
    </location>
</feature>
<dbReference type="Proteomes" id="UP001596383">
    <property type="component" value="Unassembled WGS sequence"/>
</dbReference>
<evidence type="ECO:0000313" key="2">
    <source>
        <dbReference type="EMBL" id="MFC6769203.1"/>
    </source>
</evidence>
<accession>A0ABD5T175</accession>
<dbReference type="RefSeq" id="WP_273741888.1">
    <property type="nucleotide sequence ID" value="NZ_JAQIVI010000698.1"/>
</dbReference>
<evidence type="ECO:0000256" key="1">
    <source>
        <dbReference type="SAM" id="MobiDB-lite"/>
    </source>
</evidence>
<keyword evidence="3" id="KW-1185">Reference proteome</keyword>
<proteinExistence type="predicted"/>
<sequence>MGLFLRSRSRRSRSNPRRIRTVDQDTLERVGRSALERAETKGP</sequence>
<feature type="region of interest" description="Disordered" evidence="1">
    <location>
        <begin position="1"/>
        <end position="43"/>
    </location>
</feature>
<name>A0ABD5T175_9EURY</name>
<gene>
    <name evidence="2" type="ORF">ACFQE6_30520</name>
</gene>
<protein>
    <submittedName>
        <fullName evidence="2">Uncharacterized protein</fullName>
    </submittedName>
</protein>